<gene>
    <name evidence="4" type="ORF">CTAYLR_000149</name>
</gene>
<dbReference type="InterPro" id="IPR024370">
    <property type="entry name" value="PBP_domain"/>
</dbReference>
<comment type="similarity">
    <text evidence="1">Belongs to the PstS family.</text>
</comment>
<dbReference type="PANTHER" id="PTHR42996">
    <property type="entry name" value="PHOSPHATE-BINDING PROTEIN PSTS"/>
    <property type="match status" value="1"/>
</dbReference>
<proteinExistence type="inferred from homology"/>
<keyword evidence="2" id="KW-1133">Transmembrane helix</keyword>
<evidence type="ECO:0000256" key="1">
    <source>
        <dbReference type="ARBA" id="ARBA00008725"/>
    </source>
</evidence>
<dbReference type="EMBL" id="JAQMWT010000314">
    <property type="protein sequence ID" value="KAJ8605646.1"/>
    <property type="molecule type" value="Genomic_DNA"/>
</dbReference>
<evidence type="ECO:0000259" key="3">
    <source>
        <dbReference type="Pfam" id="PF12849"/>
    </source>
</evidence>
<accession>A0AAD7UI84</accession>
<name>A0AAD7UI84_9STRA</name>
<dbReference type="Pfam" id="PF12849">
    <property type="entry name" value="PBP_like_2"/>
    <property type="match status" value="1"/>
</dbReference>
<organism evidence="4 5">
    <name type="scientific">Chrysophaeum taylorii</name>
    <dbReference type="NCBI Taxonomy" id="2483200"/>
    <lineage>
        <taxon>Eukaryota</taxon>
        <taxon>Sar</taxon>
        <taxon>Stramenopiles</taxon>
        <taxon>Ochrophyta</taxon>
        <taxon>Pelagophyceae</taxon>
        <taxon>Pelagomonadales</taxon>
        <taxon>Pelagomonadaceae</taxon>
        <taxon>Chrysophaeum</taxon>
    </lineage>
</organism>
<dbReference type="AlphaFoldDB" id="A0AAD7UI84"/>
<evidence type="ECO:0000256" key="2">
    <source>
        <dbReference type="SAM" id="Phobius"/>
    </source>
</evidence>
<dbReference type="Proteomes" id="UP001230188">
    <property type="component" value="Unassembled WGS sequence"/>
</dbReference>
<feature type="domain" description="PBP" evidence="3">
    <location>
        <begin position="14"/>
        <end position="322"/>
    </location>
</feature>
<keyword evidence="2" id="KW-0812">Transmembrane</keyword>
<dbReference type="PANTHER" id="PTHR42996:SF1">
    <property type="entry name" value="PHOSPHATE-BINDING PROTEIN PSTS"/>
    <property type="match status" value="1"/>
</dbReference>
<protein>
    <recommendedName>
        <fullName evidence="3">PBP domain-containing protein</fullName>
    </recommendedName>
</protein>
<reference evidence="4" key="1">
    <citation type="submission" date="2023-01" db="EMBL/GenBank/DDBJ databases">
        <title>Metagenome sequencing of chrysophaentin producing Chrysophaeum taylorii.</title>
        <authorList>
            <person name="Davison J."/>
            <person name="Bewley C."/>
        </authorList>
    </citation>
    <scope>NUCLEOTIDE SEQUENCE</scope>
    <source>
        <strain evidence="4">NIES-1699</strain>
    </source>
</reference>
<feature type="transmembrane region" description="Helical" evidence="2">
    <location>
        <begin position="440"/>
        <end position="462"/>
    </location>
</feature>
<dbReference type="InterPro" id="IPR050962">
    <property type="entry name" value="Phosphate-bind_PstS"/>
</dbReference>
<evidence type="ECO:0000313" key="4">
    <source>
        <dbReference type="EMBL" id="KAJ8605646.1"/>
    </source>
</evidence>
<dbReference type="SUPFAM" id="SSF53850">
    <property type="entry name" value="Periplasmic binding protein-like II"/>
    <property type="match status" value="1"/>
</dbReference>
<evidence type="ECO:0000313" key="5">
    <source>
        <dbReference type="Proteomes" id="UP001230188"/>
    </source>
</evidence>
<keyword evidence="5" id="KW-1185">Reference proteome</keyword>
<dbReference type="Gene3D" id="3.40.190.10">
    <property type="entry name" value="Periplasmic binding protein-like II"/>
    <property type="match status" value="2"/>
</dbReference>
<sequence>MLLLVLGTSSGIELDGSGTTNPSKFYWEIMSLFEARAKPAVRMTYRAVGSSTGQYEFIGKDQEYVPYNDFGSGDIPIDEEDYANLTNLEIGVLHVPFSLGAMSFFHNVPGVDKLNMTACLLADIFNRDITTWDDSEILAVNPNLDVPTSQPILVYHRVLGSSTTSGITTYLNSACPSKWPADQVGSTITWADGTFEAQGSGGMSEAISGNEYAIGYIDSGHGHDDGLSEIELENQFGTYQDSRMASARGGVKAAADEALDAGILPSSPASDFSAVSLHNMPGEFTWPIVAISYIYMRTDQTTVDPDTAALMYAFVEYVLSDDGQLLLEDYNFEGVPTAVLKVANASLGMLLMPGGAPSWSFESATDPGSGQEDYVISGKRRSFYEYAVSELEAEAATVSDLEDLAATVASIQESTHSHSSSGDCSCDDDDHDHLKAKVDVAIALAVVAIFVAIIAVAMAWVATSKVNRIIKSGFAPTSSVSVPCGKPNGDAYEDLNKQPNNEQL</sequence>
<comment type="caution">
    <text evidence="4">The sequence shown here is derived from an EMBL/GenBank/DDBJ whole genome shotgun (WGS) entry which is preliminary data.</text>
</comment>
<keyword evidence="2" id="KW-0472">Membrane</keyword>